<dbReference type="InterPro" id="IPR051448">
    <property type="entry name" value="CdaR-like_regulators"/>
</dbReference>
<dbReference type="Pfam" id="PF13556">
    <property type="entry name" value="HTH_30"/>
    <property type="match status" value="1"/>
</dbReference>
<comment type="caution">
    <text evidence="5">The sequence shown here is derived from an EMBL/GenBank/DDBJ whole genome shotgun (WGS) entry which is preliminary data.</text>
</comment>
<dbReference type="EMBL" id="JBHMDM010000007">
    <property type="protein sequence ID" value="MFB9378182.1"/>
    <property type="molecule type" value="Genomic_DNA"/>
</dbReference>
<keyword evidence="6" id="KW-1185">Reference proteome</keyword>
<feature type="domain" description="RsbT co-antagonist protein RsbRD N-terminal" evidence="3">
    <location>
        <begin position="12"/>
        <end position="143"/>
    </location>
</feature>
<feature type="domain" description="CdaR GGDEF-like" evidence="4">
    <location>
        <begin position="162"/>
        <end position="289"/>
    </location>
</feature>
<dbReference type="InterPro" id="IPR025751">
    <property type="entry name" value="RsbRD_N_dom"/>
</dbReference>
<protein>
    <submittedName>
        <fullName evidence="5">PucR family transcriptional regulator</fullName>
    </submittedName>
</protein>
<dbReference type="InterPro" id="IPR042070">
    <property type="entry name" value="PucR_C-HTH_sf"/>
</dbReference>
<comment type="similarity">
    <text evidence="1">Belongs to the CdaR family.</text>
</comment>
<organism evidence="5 6">
    <name type="scientific">Kineococcus gynurae</name>
    <dbReference type="NCBI Taxonomy" id="452979"/>
    <lineage>
        <taxon>Bacteria</taxon>
        <taxon>Bacillati</taxon>
        <taxon>Actinomycetota</taxon>
        <taxon>Actinomycetes</taxon>
        <taxon>Kineosporiales</taxon>
        <taxon>Kineosporiaceae</taxon>
        <taxon>Kineococcus</taxon>
    </lineage>
</organism>
<evidence type="ECO:0000313" key="5">
    <source>
        <dbReference type="EMBL" id="MFB9378182.1"/>
    </source>
</evidence>
<gene>
    <name evidence="5" type="ORF">ACFFVI_14520</name>
</gene>
<evidence type="ECO:0000259" key="2">
    <source>
        <dbReference type="Pfam" id="PF13556"/>
    </source>
</evidence>
<dbReference type="PANTHER" id="PTHR33744">
    <property type="entry name" value="CARBOHYDRATE DIACID REGULATOR"/>
    <property type="match status" value="1"/>
</dbReference>
<sequence length="407" mass="42629">MTPQPGYGPDLDALTVRAADRMWHVYPGYSEDRFPHAELLPSVRANVALAATVLRRGSGPTGAELRPARELGAHRANQGVPLESIIQAYRQTERVLVLDLVARAGADAGRFADAVISCFDELTDAMINAYRDASSAIETERRRVGDELLTSLAAGVDVGAARLERWASTLGIGTEGPWVALAVAEPQADPVDPVTSAARRLLLPVLQTRFRHVVAADVEGALLVLVGPGPGPGSAAEDDSPRSALLRTLASAPALAGAGTPLVCGVGEDCAALATAAVSCRQAREAVRVAAPGDGSGTGPGAGPTVVQYRDALVDVVLGGHPSAADELHDAVLGPLAAHPHLVETVEALLRNDLSQSATARALFVHANTVSHRVRRIQELTGRDPTALPDVVEFFLALRRRATRPSR</sequence>
<proteinExistence type="inferred from homology"/>
<evidence type="ECO:0000259" key="3">
    <source>
        <dbReference type="Pfam" id="PF14361"/>
    </source>
</evidence>
<dbReference type="Proteomes" id="UP001589748">
    <property type="component" value="Unassembled WGS sequence"/>
</dbReference>
<feature type="domain" description="PucR C-terminal helix-turn-helix" evidence="2">
    <location>
        <begin position="342"/>
        <end position="399"/>
    </location>
</feature>
<dbReference type="Pfam" id="PF14361">
    <property type="entry name" value="RsbRD_N"/>
    <property type="match status" value="1"/>
</dbReference>
<evidence type="ECO:0000256" key="1">
    <source>
        <dbReference type="ARBA" id="ARBA00006754"/>
    </source>
</evidence>
<dbReference type="PANTHER" id="PTHR33744:SF7">
    <property type="entry name" value="PUCR FAMILY TRANSCRIPTIONAL REGULATOR"/>
    <property type="match status" value="1"/>
</dbReference>
<dbReference type="InterPro" id="IPR025736">
    <property type="entry name" value="PucR_C-HTH_dom"/>
</dbReference>
<reference evidence="5 6" key="1">
    <citation type="submission" date="2024-09" db="EMBL/GenBank/DDBJ databases">
        <authorList>
            <person name="Sun Q."/>
            <person name="Mori K."/>
        </authorList>
    </citation>
    <scope>NUCLEOTIDE SEQUENCE [LARGE SCALE GENOMIC DNA]</scope>
    <source>
        <strain evidence="5 6">TISTR 1856</strain>
    </source>
</reference>
<dbReference type="Pfam" id="PF17853">
    <property type="entry name" value="GGDEF_2"/>
    <property type="match status" value="1"/>
</dbReference>
<dbReference type="InterPro" id="IPR041522">
    <property type="entry name" value="CdaR_GGDEF"/>
</dbReference>
<accession>A0ABV5LVR1</accession>
<evidence type="ECO:0000313" key="6">
    <source>
        <dbReference type="Proteomes" id="UP001589748"/>
    </source>
</evidence>
<dbReference type="RefSeq" id="WP_380137306.1">
    <property type="nucleotide sequence ID" value="NZ_JBHLUI010000008.1"/>
</dbReference>
<dbReference type="Gene3D" id="1.10.10.2840">
    <property type="entry name" value="PucR C-terminal helix-turn-helix domain"/>
    <property type="match status" value="1"/>
</dbReference>
<evidence type="ECO:0000259" key="4">
    <source>
        <dbReference type="Pfam" id="PF17853"/>
    </source>
</evidence>
<name>A0ABV5LVR1_9ACTN</name>